<evidence type="ECO:0000256" key="6">
    <source>
        <dbReference type="ARBA" id="ARBA00023004"/>
    </source>
</evidence>
<dbReference type="GO" id="GO:0016625">
    <property type="term" value="F:oxidoreductase activity, acting on the aldehyde or oxo group of donors, iron-sulfur protein as acceptor"/>
    <property type="evidence" value="ECO:0007669"/>
    <property type="project" value="InterPro"/>
</dbReference>
<reference evidence="10 11" key="1">
    <citation type="submission" date="2019-11" db="EMBL/GenBank/DDBJ databases">
        <title>Comparative genomics of hydrocarbon-degrading Desulfosarcina strains.</title>
        <authorList>
            <person name="Watanabe M."/>
            <person name="Kojima H."/>
            <person name="Fukui M."/>
        </authorList>
    </citation>
    <scope>NUCLEOTIDE SEQUENCE [LARGE SCALE GENOMIC DNA]</scope>
    <source>
        <strain evidence="10 11">28bB2T</strain>
    </source>
</reference>
<dbReference type="InterPro" id="IPR013985">
    <property type="entry name" value="Ald_Fedxn_OxRdtase_dom3"/>
</dbReference>
<evidence type="ECO:0000256" key="8">
    <source>
        <dbReference type="ARBA" id="ARBA00049934"/>
    </source>
</evidence>
<sequence length="806" mass="88309">MSTIVGTSNRIIEINLSTSEIDEFEVTENDRRQYLGGKGLGLKLLYERIQQGAEPLGEENWLAFMMGVLMGTGAPCSGRFSVVTKSPLTGIMLSASCGGPFGMAYKTAGYDGLLITGKATSPVVVVVDEDGARISNGSHLWGLNTQDTQQRVNPEGKAGVLAIGPAGENGVRFANVASGHRFVGRGGVGAVMGAKNLKAIVARGKHCKIVPADPKRFVKAKKRASAYIARNPTTADDYRHFGTASHVKWCNAAGILPVRNFIRGSHPQADQVSGETMRQRYNSRPRTCKPCSIMCGHKGTLPDGTTCQVPEYESLGLLGPNLGIFEPDAIARLNERCGLLGLDTISAGAVLAWCMEAGEKGLIQTELKFGSVDGLHQALDDMAHRNGWGDQMADGTRCLAERYGGSDFAIHVKGLEVPAYDPRGSWGQGLAYAVANRGACHLSAGMFALEVTFGLLDPYTPCGKARFVRFFENLYAAVNSLVTCQFTAFAYTLEPPVVKYTPAWLLRWIMRYLPWLAIGLTDVSVYSALWRSVTGEKLNQWQLLSAGARIHVLERLMNTGDGISRKDDTLPQRMLTQARGDDPEGRTVPLQSMLDDYYRLRGYDLLGIPTKKILSRLGIEPKWERHTDSRIAHFKLTRPKGKRLKRLYLSVLFWFVGRAVEAGPRVDRDVRQICAALPEGLTFSLGVAPDGPAMIVGKDRRGKIRYWGGDTTDRLIDVKLTIKNIEAAMLLFTFREATTTAVARNRLIVDGDIGIACSVVRILDVVETFLLPKALARLAVRRYPNWSPLRKYGGRILIYLRAVLGV</sequence>
<organism evidence="10 11">
    <name type="scientific">Desulfosarcina ovata subsp. sediminis</name>
    <dbReference type="NCBI Taxonomy" id="885957"/>
    <lineage>
        <taxon>Bacteria</taxon>
        <taxon>Pseudomonadati</taxon>
        <taxon>Thermodesulfobacteriota</taxon>
        <taxon>Desulfobacteria</taxon>
        <taxon>Desulfobacterales</taxon>
        <taxon>Desulfosarcinaceae</taxon>
        <taxon>Desulfosarcina</taxon>
    </lineage>
</organism>
<dbReference type="RefSeq" id="WP_155321072.1">
    <property type="nucleotide sequence ID" value="NZ_AP021876.1"/>
</dbReference>
<dbReference type="EMBL" id="AP021876">
    <property type="protein sequence ID" value="BBO80008.1"/>
    <property type="molecule type" value="Genomic_DNA"/>
</dbReference>
<keyword evidence="7" id="KW-0411">Iron-sulfur</keyword>
<gene>
    <name evidence="10" type="ORF">DSCO28_05740</name>
</gene>
<evidence type="ECO:0000313" key="11">
    <source>
        <dbReference type="Proteomes" id="UP000425960"/>
    </source>
</evidence>
<dbReference type="AlphaFoldDB" id="A0A5K7ZCV7"/>
<evidence type="ECO:0000256" key="5">
    <source>
        <dbReference type="ARBA" id="ARBA00023002"/>
    </source>
</evidence>
<dbReference type="InterPro" id="IPR036021">
    <property type="entry name" value="Tungsten_al_ferr_oxy-like_C"/>
</dbReference>
<dbReference type="PANTHER" id="PTHR30038:SF0">
    <property type="entry name" value="TUNGSTEN-CONTAINING ALDEHYDE FERREDOXIN OXIDOREDUCTASE"/>
    <property type="match status" value="1"/>
</dbReference>
<dbReference type="GO" id="GO:0046872">
    <property type="term" value="F:metal ion binding"/>
    <property type="evidence" value="ECO:0007669"/>
    <property type="project" value="UniProtKB-KW"/>
</dbReference>
<evidence type="ECO:0000256" key="2">
    <source>
        <dbReference type="ARBA" id="ARBA00011032"/>
    </source>
</evidence>
<accession>A0A5K7ZCV7</accession>
<dbReference type="Gene3D" id="1.10.599.10">
    <property type="entry name" value="Aldehyde Ferredoxin Oxidoreductase Protein, subunit A, domain 3"/>
    <property type="match status" value="1"/>
</dbReference>
<dbReference type="SMART" id="SM00790">
    <property type="entry name" value="AFOR_N"/>
    <property type="match status" value="1"/>
</dbReference>
<comment type="cofactor">
    <cofactor evidence="1">
        <name>[4Fe-4S] cluster</name>
        <dbReference type="ChEBI" id="CHEBI:49883"/>
    </cofactor>
</comment>
<dbReference type="Gene3D" id="3.60.9.10">
    <property type="entry name" value="Aldehyde ferredoxin oxidoreductase, N-terminal domain"/>
    <property type="match status" value="1"/>
</dbReference>
<dbReference type="GO" id="GO:0051539">
    <property type="term" value="F:4 iron, 4 sulfur cluster binding"/>
    <property type="evidence" value="ECO:0007669"/>
    <property type="project" value="UniProtKB-KW"/>
</dbReference>
<keyword evidence="5" id="KW-0560">Oxidoreductase</keyword>
<dbReference type="Pfam" id="PF02730">
    <property type="entry name" value="AFOR_N"/>
    <property type="match status" value="1"/>
</dbReference>
<name>A0A5K7ZCV7_9BACT</name>
<dbReference type="InterPro" id="IPR013984">
    <property type="entry name" value="Ald_Fedxn_OxRdtase_dom2"/>
</dbReference>
<dbReference type="Gene3D" id="1.10.569.10">
    <property type="entry name" value="Aldehyde Ferredoxin Oxidoreductase Protein, subunit A, domain 2"/>
    <property type="match status" value="1"/>
</dbReference>
<keyword evidence="4" id="KW-0479">Metal-binding</keyword>
<dbReference type="InterPro" id="IPR013983">
    <property type="entry name" value="Ald_Fedxn_OxRdtase_N"/>
</dbReference>
<dbReference type="KEGG" id="dov:DSCO28_05740"/>
<dbReference type="SUPFAM" id="SSF56228">
    <property type="entry name" value="Aldehyde ferredoxin oxidoreductase, N-terminal domain"/>
    <property type="match status" value="1"/>
</dbReference>
<dbReference type="GO" id="GO:0009055">
    <property type="term" value="F:electron transfer activity"/>
    <property type="evidence" value="ECO:0007669"/>
    <property type="project" value="InterPro"/>
</dbReference>
<evidence type="ECO:0000256" key="3">
    <source>
        <dbReference type="ARBA" id="ARBA00022485"/>
    </source>
</evidence>
<dbReference type="PANTHER" id="PTHR30038">
    <property type="entry name" value="ALDEHYDE FERREDOXIN OXIDOREDUCTASE"/>
    <property type="match status" value="1"/>
</dbReference>
<protein>
    <submittedName>
        <fullName evidence="10">Aldehyde ferredoxin oxidoreductase</fullName>
    </submittedName>
</protein>
<dbReference type="Pfam" id="PF01314">
    <property type="entry name" value="AFOR_C"/>
    <property type="match status" value="1"/>
</dbReference>
<dbReference type="InterPro" id="IPR051919">
    <property type="entry name" value="W-dependent_AOR"/>
</dbReference>
<evidence type="ECO:0000313" key="10">
    <source>
        <dbReference type="EMBL" id="BBO80008.1"/>
    </source>
</evidence>
<proteinExistence type="inferred from homology"/>
<comment type="cofactor">
    <cofactor evidence="8">
        <name>tungstopterin</name>
        <dbReference type="ChEBI" id="CHEBI:30402"/>
    </cofactor>
</comment>
<dbReference type="InterPro" id="IPR036503">
    <property type="entry name" value="Ald_Fedxn_OxRdtase_N_sf"/>
</dbReference>
<dbReference type="Proteomes" id="UP000425960">
    <property type="component" value="Chromosome"/>
</dbReference>
<evidence type="ECO:0000256" key="1">
    <source>
        <dbReference type="ARBA" id="ARBA00001966"/>
    </source>
</evidence>
<dbReference type="InterPro" id="IPR001203">
    <property type="entry name" value="OxRdtase_Ald_Fedxn_C"/>
</dbReference>
<evidence type="ECO:0000259" key="9">
    <source>
        <dbReference type="SMART" id="SM00790"/>
    </source>
</evidence>
<comment type="similarity">
    <text evidence="2">Belongs to the AOR/FOR family.</text>
</comment>
<keyword evidence="3" id="KW-0004">4Fe-4S</keyword>
<feature type="domain" description="Aldehyde ferredoxin oxidoreductase N-terminal" evidence="9">
    <location>
        <begin position="9"/>
        <end position="206"/>
    </location>
</feature>
<evidence type="ECO:0000256" key="7">
    <source>
        <dbReference type="ARBA" id="ARBA00023014"/>
    </source>
</evidence>
<evidence type="ECO:0000256" key="4">
    <source>
        <dbReference type="ARBA" id="ARBA00022723"/>
    </source>
</evidence>
<keyword evidence="6" id="KW-0408">Iron</keyword>
<dbReference type="SUPFAM" id="SSF48310">
    <property type="entry name" value="Aldehyde ferredoxin oxidoreductase, C-terminal domains"/>
    <property type="match status" value="1"/>
</dbReference>